<accession>A0A8H7ERK6</accession>
<reference evidence="1" key="1">
    <citation type="submission" date="2020-01" db="EMBL/GenBank/DDBJ databases">
        <title>Genome Sequencing of Three Apophysomyces-Like Fungal Strains Confirms a Novel Fungal Genus in the Mucoromycota with divergent Burkholderia-like Endosymbiotic Bacteria.</title>
        <authorList>
            <person name="Stajich J.E."/>
            <person name="Macias A.M."/>
            <person name="Carter-House D."/>
            <person name="Lovett B."/>
            <person name="Kasson L.R."/>
            <person name="Berry K."/>
            <person name="Grigoriev I."/>
            <person name="Chang Y."/>
            <person name="Spatafora J."/>
            <person name="Kasson M.T."/>
        </authorList>
    </citation>
    <scope>NUCLEOTIDE SEQUENCE</scope>
    <source>
        <strain evidence="1">NRRL A-21654</strain>
    </source>
</reference>
<sequence>MASKATQEYRDSFITLISQLSKVEQKVQELLNKAEKLVWDRNDAMEIQGKANSSNFYSNES</sequence>
<comment type="caution">
    <text evidence="1">The sequence shown here is derived from an EMBL/GenBank/DDBJ whole genome shotgun (WGS) entry which is preliminary data.</text>
</comment>
<proteinExistence type="predicted"/>
<evidence type="ECO:0000313" key="1">
    <source>
        <dbReference type="EMBL" id="KAF7728860.1"/>
    </source>
</evidence>
<gene>
    <name evidence="1" type="ORF">EC973_005486</name>
</gene>
<dbReference type="OrthoDB" id="2220024at2759"/>
<evidence type="ECO:0000313" key="2">
    <source>
        <dbReference type="Proteomes" id="UP000605846"/>
    </source>
</evidence>
<organism evidence="1 2">
    <name type="scientific">Apophysomyces ossiformis</name>
    <dbReference type="NCBI Taxonomy" id="679940"/>
    <lineage>
        <taxon>Eukaryota</taxon>
        <taxon>Fungi</taxon>
        <taxon>Fungi incertae sedis</taxon>
        <taxon>Mucoromycota</taxon>
        <taxon>Mucoromycotina</taxon>
        <taxon>Mucoromycetes</taxon>
        <taxon>Mucorales</taxon>
        <taxon>Mucorineae</taxon>
        <taxon>Mucoraceae</taxon>
        <taxon>Apophysomyces</taxon>
    </lineage>
</organism>
<dbReference type="Proteomes" id="UP000605846">
    <property type="component" value="Unassembled WGS sequence"/>
</dbReference>
<keyword evidence="2" id="KW-1185">Reference proteome</keyword>
<name>A0A8H7ERK6_9FUNG</name>
<dbReference type="AlphaFoldDB" id="A0A8H7ERK6"/>
<protein>
    <submittedName>
        <fullName evidence="1">Uncharacterized protein</fullName>
    </submittedName>
</protein>
<dbReference type="EMBL" id="JABAYA010000031">
    <property type="protein sequence ID" value="KAF7728860.1"/>
    <property type="molecule type" value="Genomic_DNA"/>
</dbReference>